<evidence type="ECO:0008006" key="5">
    <source>
        <dbReference type="Google" id="ProtNLM"/>
    </source>
</evidence>
<dbReference type="GO" id="GO:0016020">
    <property type="term" value="C:membrane"/>
    <property type="evidence" value="ECO:0007669"/>
    <property type="project" value="InterPro"/>
</dbReference>
<comment type="caution">
    <text evidence="3">The sequence shown here is derived from an EMBL/GenBank/DDBJ whole genome shotgun (WGS) entry which is preliminary data.</text>
</comment>
<dbReference type="PANTHER" id="PTHR12224:SF0">
    <property type="entry name" value="BETA-1,4-MANNOSYL-GLYCOPROTEIN 4-BETA-N-ACETYLGLUCOSAMINYLTRANSFERASE"/>
    <property type="match status" value="1"/>
</dbReference>
<dbReference type="VEuPathDB" id="FungiDB:SMAC_05190"/>
<dbReference type="AlphaFoldDB" id="A0A8S8ZTT2"/>
<gene>
    <name evidence="3" type="ORF">SMACR_05190</name>
</gene>
<feature type="transmembrane region" description="Helical" evidence="2">
    <location>
        <begin position="12"/>
        <end position="32"/>
    </location>
</feature>
<keyword evidence="2" id="KW-1133">Transmembrane helix</keyword>
<dbReference type="Pfam" id="PF04724">
    <property type="entry name" value="Glyco_transf_17"/>
    <property type="match status" value="2"/>
</dbReference>
<keyword evidence="2" id="KW-0812">Transmembrane</keyword>
<keyword evidence="2" id="KW-0472">Membrane</keyword>
<organism evidence="3 4">
    <name type="scientific">Sordaria macrospora</name>
    <dbReference type="NCBI Taxonomy" id="5147"/>
    <lineage>
        <taxon>Eukaryota</taxon>
        <taxon>Fungi</taxon>
        <taxon>Dikarya</taxon>
        <taxon>Ascomycota</taxon>
        <taxon>Pezizomycotina</taxon>
        <taxon>Sordariomycetes</taxon>
        <taxon>Sordariomycetidae</taxon>
        <taxon>Sordariales</taxon>
        <taxon>Sordariaceae</taxon>
        <taxon>Sordaria</taxon>
    </lineage>
</organism>
<feature type="compositionally biased region" description="Polar residues" evidence="1">
    <location>
        <begin position="196"/>
        <end position="225"/>
    </location>
</feature>
<protein>
    <recommendedName>
        <fullName evidence="5">Glycosyltransferase family 17 protein</fullName>
    </recommendedName>
</protein>
<dbReference type="Proteomes" id="UP000433876">
    <property type="component" value="Unassembled WGS sequence"/>
</dbReference>
<dbReference type="GO" id="GO:0006044">
    <property type="term" value="P:N-acetylglucosamine metabolic process"/>
    <property type="evidence" value="ECO:0007669"/>
    <property type="project" value="TreeGrafter"/>
</dbReference>
<evidence type="ECO:0000256" key="2">
    <source>
        <dbReference type="SAM" id="Phobius"/>
    </source>
</evidence>
<proteinExistence type="predicted"/>
<dbReference type="EMBL" id="NMPR01000055">
    <property type="protein sequence ID" value="KAA8632416.1"/>
    <property type="molecule type" value="Genomic_DNA"/>
</dbReference>
<name>A0A8S8ZTT2_SORMA</name>
<sequence length="518" mass="58823">MLLQPITNPGKYARSLAVLLSIWAFIFLFSPFNLRIDHSKISYDDEALWGSSLNRHDICRLYGWKPYQPRQPSDPPRKLYDLVLVTSELDLLEVRLNTTWDTVDYYVLVESAKTFTGRNKPLLLKRALDETPSRFDAYKEKIIYHQVEYPDDFNPPTTILRASGSGTGHGSVSPWEDFNLNAMFDQVFPSLEAETAPSSSANPNSELRSSYPPSLVPAQNSSSFVGSPRRPHQNDILILSLASEIPRPRTLGLLRECFFPERLTLSSKMHYYSFQFVRRPSWFSASQTYAPGFWDQKGMEGREKMQEVEWAHPQATVYRGKKTVDMAGLRYDSRSGSASGSSGSRGTGRGCMGWTGPRDWASKWLAKWEGRQTLHNASWTCEFCFPTLSEFLLKNDEVYGMRHRHRLGADSLAAKESEKERIVRYVREGKDLWSDIHEKERSKNWVFEEVVNNTDVPSFLLGPAGKEGEAGGGEGFGYLVERGDRSGRFRDWQVPKAGLEELKDAKEGADEKVIGKQG</sequence>
<dbReference type="GO" id="GO:0003830">
    <property type="term" value="F:beta-1,4-mannosylglycoprotein 4-beta-N-acetylglucosaminyltransferase activity"/>
    <property type="evidence" value="ECO:0007669"/>
    <property type="project" value="InterPro"/>
</dbReference>
<evidence type="ECO:0000313" key="3">
    <source>
        <dbReference type="EMBL" id="KAA8632416.1"/>
    </source>
</evidence>
<feature type="region of interest" description="Disordered" evidence="1">
    <location>
        <begin position="194"/>
        <end position="230"/>
    </location>
</feature>
<dbReference type="PANTHER" id="PTHR12224">
    <property type="entry name" value="BETA-1,4-MANNOSYL-GLYCOPROTEIN BETA-1,4-N-ACETYLGLUCOSAMINYL-TRANSFERASE"/>
    <property type="match status" value="1"/>
</dbReference>
<evidence type="ECO:0000256" key="1">
    <source>
        <dbReference type="SAM" id="MobiDB-lite"/>
    </source>
</evidence>
<evidence type="ECO:0000313" key="4">
    <source>
        <dbReference type="Proteomes" id="UP000433876"/>
    </source>
</evidence>
<dbReference type="InterPro" id="IPR006813">
    <property type="entry name" value="Glyco_trans_17"/>
</dbReference>
<accession>A0A8S8ZTT2</accession>
<reference evidence="3 4" key="1">
    <citation type="submission" date="2017-07" db="EMBL/GenBank/DDBJ databases">
        <title>Genome sequence of the Sordaria macrospora wild type strain R19027.</title>
        <authorList>
            <person name="Nowrousian M."/>
            <person name="Teichert I."/>
            <person name="Kueck U."/>
        </authorList>
    </citation>
    <scope>NUCLEOTIDE SEQUENCE [LARGE SCALE GENOMIC DNA]</scope>
    <source>
        <strain evidence="3 4">R19027</strain>
        <tissue evidence="3">Mycelium</tissue>
    </source>
</reference>